<protein>
    <submittedName>
        <fullName evidence="1">Putative NAD-binding domain protein</fullName>
    </submittedName>
</protein>
<dbReference type="InterPro" id="IPR036291">
    <property type="entry name" value="NAD(P)-bd_dom_sf"/>
</dbReference>
<dbReference type="AlphaFoldDB" id="A0A1S8A559"/>
<name>A0A1S8A559_ROSNE</name>
<dbReference type="OrthoDB" id="191139at2759"/>
<dbReference type="STRING" id="77044.A0A1S8A559"/>
<gene>
    <name evidence="1" type="ORF">SAMD00023353_0105160</name>
</gene>
<dbReference type="EMBL" id="DF977446">
    <property type="protein sequence ID" value="GAW25122.1"/>
    <property type="molecule type" value="Genomic_DNA"/>
</dbReference>
<dbReference type="SUPFAM" id="SSF51735">
    <property type="entry name" value="NAD(P)-binding Rossmann-fold domains"/>
    <property type="match status" value="1"/>
</dbReference>
<reference evidence="1" key="1">
    <citation type="submission" date="2016-03" db="EMBL/GenBank/DDBJ databases">
        <title>Draft genome sequence of Rosellinia necatrix.</title>
        <authorList>
            <person name="Kanematsu S."/>
        </authorList>
    </citation>
    <scope>NUCLEOTIDE SEQUENCE [LARGE SCALE GENOMIC DNA]</scope>
    <source>
        <strain evidence="1">W97</strain>
    </source>
</reference>
<proteinExistence type="predicted"/>
<organism evidence="1">
    <name type="scientific">Rosellinia necatrix</name>
    <name type="common">White root-rot fungus</name>
    <dbReference type="NCBI Taxonomy" id="77044"/>
    <lineage>
        <taxon>Eukaryota</taxon>
        <taxon>Fungi</taxon>
        <taxon>Dikarya</taxon>
        <taxon>Ascomycota</taxon>
        <taxon>Pezizomycotina</taxon>
        <taxon>Sordariomycetes</taxon>
        <taxon>Xylariomycetidae</taxon>
        <taxon>Xylariales</taxon>
        <taxon>Xylariaceae</taxon>
        <taxon>Rosellinia</taxon>
    </lineage>
</organism>
<evidence type="ECO:0000313" key="1">
    <source>
        <dbReference type="EMBL" id="GAW25122.1"/>
    </source>
</evidence>
<dbReference type="Proteomes" id="UP000054516">
    <property type="component" value="Unassembled WGS sequence"/>
</dbReference>
<sequence>MAATKGSILVTGANGGLGSAIAEHIAREPELSTYHGFYTVRDATSAPALASALAHGGSTHPHEHDVVSLDLTRLDNVRQVANHVNVRRYPQTITAINTLTVS</sequence>
<keyword evidence="2" id="KW-1185">Reference proteome</keyword>
<accession>A0A1S8A559</accession>
<dbReference type="Gene3D" id="3.40.50.720">
    <property type="entry name" value="NAD(P)-binding Rossmann-like Domain"/>
    <property type="match status" value="1"/>
</dbReference>
<evidence type="ECO:0000313" key="2">
    <source>
        <dbReference type="Proteomes" id="UP000054516"/>
    </source>
</evidence>